<dbReference type="SUPFAM" id="SSF55424">
    <property type="entry name" value="FAD/NAD-linked reductases, dimerisation (C-terminal) domain"/>
    <property type="match status" value="1"/>
</dbReference>
<dbReference type="GO" id="GO:0005886">
    <property type="term" value="C:plasma membrane"/>
    <property type="evidence" value="ECO:0007669"/>
    <property type="project" value="UniProtKB-ARBA"/>
</dbReference>
<evidence type="ECO:0000256" key="9">
    <source>
        <dbReference type="RuleBase" id="RU003691"/>
    </source>
</evidence>
<dbReference type="Pfam" id="PF02852">
    <property type="entry name" value="Pyr_redox_dim"/>
    <property type="match status" value="1"/>
</dbReference>
<evidence type="ECO:0000259" key="11">
    <source>
        <dbReference type="Pfam" id="PF02852"/>
    </source>
</evidence>
<dbReference type="GO" id="GO:0050660">
    <property type="term" value="F:flavin adenine dinucleotide binding"/>
    <property type="evidence" value="ECO:0007669"/>
    <property type="project" value="TreeGrafter"/>
</dbReference>
<dbReference type="Gene3D" id="3.30.390.30">
    <property type="match status" value="1"/>
</dbReference>
<keyword evidence="8 9" id="KW-0676">Redox-active center</keyword>
<dbReference type="InterPro" id="IPR004099">
    <property type="entry name" value="Pyr_nucl-diS_OxRdtase_dimer"/>
</dbReference>
<dbReference type="PRINTS" id="PR00368">
    <property type="entry name" value="FADPNR"/>
</dbReference>
<dbReference type="Proteomes" id="UP000196485">
    <property type="component" value="Unassembled WGS sequence"/>
</dbReference>
<protein>
    <submittedName>
        <fullName evidence="14">Mercuric reductase</fullName>
        <ecNumber evidence="14">1.16.1.1</ecNumber>
    </submittedName>
</protein>
<dbReference type="Gene3D" id="3.50.50.60">
    <property type="entry name" value="FAD/NAD(P)-binding domain"/>
    <property type="match status" value="2"/>
</dbReference>
<accession>A0A1Y6KUL6</accession>
<feature type="transmembrane region" description="Helical" evidence="10">
    <location>
        <begin position="7"/>
        <end position="29"/>
    </location>
</feature>
<evidence type="ECO:0000256" key="7">
    <source>
        <dbReference type="ARBA" id="ARBA00023157"/>
    </source>
</evidence>
<evidence type="ECO:0000256" key="2">
    <source>
        <dbReference type="ARBA" id="ARBA00007532"/>
    </source>
</evidence>
<dbReference type="InterPro" id="IPR016156">
    <property type="entry name" value="FAD/NAD-linked_Rdtase_dimer_sf"/>
</dbReference>
<sequence>MKNNKILLLAVIAAFIGAWFYFDLGHFLTLEYAKREQLALQHHITENPITSYVSFFSLYVLVTALSIPGASILTLLGAALFGFWTSLIMVSFASTIGATLAFLSSRFILRDWVQAKFGQRLTTLNQGIAKEGAFYLLSLRLIPVFPFFLINLLMGLTSIKAWTFFWVSQLGMLAGTAVYINAGTQLGKIESLSGIISAPVLVSLFLLGLFPLIAKWIMKAMENKKRYQQWQKPTHFDQNLVVIGAGAGGLVSAYIAAAIKAEVTLIERHKMGGDCLNTGCVPSKALIRAAHTAADIKNAAKLGIDAHIDNVNFAQVMGRIHNVIAKVEPHDSIERYSKLGVNCVTGDATILSPWEVEVNGDRITTRSIVIATGARPLVPDIPGLSTVDYLTSDTIWQLTALPKRLLILGGGPIGCELAQSFCRLGAEVTVVERSSQLLSREDTDAATLVEQALTSDGVNVLLQHNAVKFESIIDDNGVRTQRVLLEHNNHQLTIEFDTVMVALGRIANVQGFGLEQLGITTTERGTVAVNQYLQTQYPNIYAVGDVAGPYQLTHVAAHQAWYAAVNSLFGALKKFKVDYSVIPAVTYTAPELARVGINEKEAQAQDIDYEVTRYGLDDLDRAIADGYDEGFIKVLTPKGSDKILGVTIVGHHGGDLLAEFTLAMRHNLGLNKILGTIHPYPTMSEGAKYTAGVWKQAHAPQTLLAWVKKYHHWMRNSSRQK</sequence>
<keyword evidence="5" id="KW-0521">NADP</keyword>
<dbReference type="InterPro" id="IPR036188">
    <property type="entry name" value="FAD/NAD-bd_sf"/>
</dbReference>
<dbReference type="RefSeq" id="WP_087819919.1">
    <property type="nucleotide sequence ID" value="NZ_FYAH01000001.1"/>
</dbReference>
<comment type="cofactor">
    <cofactor evidence="1">
        <name>FAD</name>
        <dbReference type="ChEBI" id="CHEBI:57692"/>
    </cofactor>
</comment>
<evidence type="ECO:0000313" key="14">
    <source>
        <dbReference type="EMBL" id="SMY15744.1"/>
    </source>
</evidence>
<feature type="domain" description="FAD/NAD(P)-binding" evidence="12">
    <location>
        <begin position="239"/>
        <end position="560"/>
    </location>
</feature>
<dbReference type="InterPro" id="IPR012999">
    <property type="entry name" value="Pyr_OxRdtase_I_AS"/>
</dbReference>
<dbReference type="GO" id="GO:0016668">
    <property type="term" value="F:oxidoreductase activity, acting on a sulfur group of donors, NAD(P) as acceptor"/>
    <property type="evidence" value="ECO:0007669"/>
    <property type="project" value="InterPro"/>
</dbReference>
<evidence type="ECO:0000256" key="8">
    <source>
        <dbReference type="ARBA" id="ARBA00023284"/>
    </source>
</evidence>
<dbReference type="GO" id="GO:0003955">
    <property type="term" value="F:NAD(P)H dehydrogenase (quinone) activity"/>
    <property type="evidence" value="ECO:0007669"/>
    <property type="project" value="TreeGrafter"/>
</dbReference>
<feature type="domain" description="Pyridine nucleotide-disulphide oxidoreductase dimerisation" evidence="11">
    <location>
        <begin position="582"/>
        <end position="688"/>
    </location>
</feature>
<reference evidence="15" key="1">
    <citation type="submission" date="2017-06" db="EMBL/GenBank/DDBJ databases">
        <authorList>
            <person name="Rodrigo-Torres L."/>
            <person name="Arahal R. D."/>
            <person name="Lucena T."/>
        </authorList>
    </citation>
    <scope>NUCLEOTIDE SEQUENCE [LARGE SCALE GENOMIC DNA]</scope>
    <source>
        <strain evidence="15">type strain: CECT 9192</strain>
    </source>
</reference>
<evidence type="ECO:0000256" key="6">
    <source>
        <dbReference type="ARBA" id="ARBA00023002"/>
    </source>
</evidence>
<keyword evidence="10" id="KW-1133">Transmembrane helix</keyword>
<keyword evidence="10" id="KW-0812">Transmembrane</keyword>
<evidence type="ECO:0000313" key="15">
    <source>
        <dbReference type="Proteomes" id="UP000196485"/>
    </source>
</evidence>
<feature type="transmembrane region" description="Helical" evidence="10">
    <location>
        <begin position="161"/>
        <end position="182"/>
    </location>
</feature>
<keyword evidence="15" id="KW-1185">Reference proteome</keyword>
<dbReference type="PRINTS" id="PR00411">
    <property type="entry name" value="PNDRDTASEI"/>
</dbReference>
<keyword evidence="4 9" id="KW-0274">FAD</keyword>
<keyword evidence="6 9" id="KW-0560">Oxidoreductase</keyword>
<dbReference type="PROSITE" id="PS00076">
    <property type="entry name" value="PYRIDINE_REDOX_1"/>
    <property type="match status" value="1"/>
</dbReference>
<dbReference type="InterPro" id="IPR032816">
    <property type="entry name" value="VTT_dom"/>
</dbReference>
<comment type="similarity">
    <text evidence="2 9">Belongs to the class-I pyridine nucleotide-disulfide oxidoreductase family.</text>
</comment>
<dbReference type="Pfam" id="PF09335">
    <property type="entry name" value="VTT_dom"/>
    <property type="match status" value="1"/>
</dbReference>
<dbReference type="GO" id="GO:0016152">
    <property type="term" value="F:mercury (II) reductase (NADP+) activity"/>
    <property type="evidence" value="ECO:0007669"/>
    <property type="project" value="UniProtKB-EC"/>
</dbReference>
<dbReference type="PANTHER" id="PTHR43014:SF2">
    <property type="entry name" value="MERCURIC REDUCTASE"/>
    <property type="match status" value="1"/>
</dbReference>
<evidence type="ECO:0000256" key="3">
    <source>
        <dbReference type="ARBA" id="ARBA00022630"/>
    </source>
</evidence>
<feature type="transmembrane region" description="Helical" evidence="10">
    <location>
        <begin position="133"/>
        <end position="154"/>
    </location>
</feature>
<dbReference type="InterPro" id="IPR023753">
    <property type="entry name" value="FAD/NAD-binding_dom"/>
</dbReference>
<feature type="transmembrane region" description="Helical" evidence="10">
    <location>
        <begin position="79"/>
        <end position="103"/>
    </location>
</feature>
<gene>
    <name evidence="14" type="primary">merA</name>
    <name evidence="14" type="ORF">PAQU9191_00967</name>
</gene>
<dbReference type="SUPFAM" id="SSF51905">
    <property type="entry name" value="FAD/NAD(P)-binding domain"/>
    <property type="match status" value="1"/>
</dbReference>
<dbReference type="EC" id="1.16.1.1" evidence="14"/>
<dbReference type="AlphaFoldDB" id="A0A1Y6KUL6"/>
<feature type="domain" description="VTT" evidence="13">
    <location>
        <begin position="70"/>
        <end position="184"/>
    </location>
</feature>
<dbReference type="FunFam" id="3.30.390.30:FF:000001">
    <property type="entry name" value="Dihydrolipoyl dehydrogenase"/>
    <property type="match status" value="1"/>
</dbReference>
<dbReference type="PANTHER" id="PTHR43014">
    <property type="entry name" value="MERCURIC REDUCTASE"/>
    <property type="match status" value="1"/>
</dbReference>
<evidence type="ECO:0000256" key="1">
    <source>
        <dbReference type="ARBA" id="ARBA00001974"/>
    </source>
</evidence>
<evidence type="ECO:0000259" key="13">
    <source>
        <dbReference type="Pfam" id="PF09335"/>
    </source>
</evidence>
<dbReference type="Pfam" id="PF07992">
    <property type="entry name" value="Pyr_redox_2"/>
    <property type="match status" value="1"/>
</dbReference>
<feature type="transmembrane region" description="Helical" evidence="10">
    <location>
        <begin position="194"/>
        <end position="218"/>
    </location>
</feature>
<proteinExistence type="inferred from homology"/>
<keyword evidence="10" id="KW-0472">Membrane</keyword>
<evidence type="ECO:0000256" key="5">
    <source>
        <dbReference type="ARBA" id="ARBA00022857"/>
    </source>
</evidence>
<keyword evidence="7" id="KW-1015">Disulfide bond</keyword>
<evidence type="ECO:0000256" key="10">
    <source>
        <dbReference type="SAM" id="Phobius"/>
    </source>
</evidence>
<dbReference type="EMBL" id="FYAH01000001">
    <property type="protein sequence ID" value="SMY15744.1"/>
    <property type="molecule type" value="Genomic_DNA"/>
</dbReference>
<organism evidence="14 15">
    <name type="scientific">Photobacterium aquimaris</name>
    <dbReference type="NCBI Taxonomy" id="512643"/>
    <lineage>
        <taxon>Bacteria</taxon>
        <taxon>Pseudomonadati</taxon>
        <taxon>Pseudomonadota</taxon>
        <taxon>Gammaproteobacteria</taxon>
        <taxon>Vibrionales</taxon>
        <taxon>Vibrionaceae</taxon>
        <taxon>Photobacterium</taxon>
    </lineage>
</organism>
<keyword evidence="3 9" id="KW-0285">Flavoprotein</keyword>
<feature type="transmembrane region" description="Helical" evidence="10">
    <location>
        <begin position="239"/>
        <end position="259"/>
    </location>
</feature>
<evidence type="ECO:0000259" key="12">
    <source>
        <dbReference type="Pfam" id="PF07992"/>
    </source>
</evidence>
<name>A0A1Y6KUL6_9GAMM</name>
<evidence type="ECO:0000256" key="4">
    <source>
        <dbReference type="ARBA" id="ARBA00022827"/>
    </source>
</evidence>